<dbReference type="Pfam" id="PF00544">
    <property type="entry name" value="Pectate_lyase_4"/>
    <property type="match status" value="1"/>
</dbReference>
<protein>
    <recommendedName>
        <fullName evidence="5">pectate lyase</fullName>
        <ecNumber evidence="5">4.2.2.2</ecNumber>
    </recommendedName>
</protein>
<dbReference type="InterPro" id="IPR002022">
    <property type="entry name" value="Pec_lyase"/>
</dbReference>
<feature type="chain" id="PRO_5018331186" description="pectate lyase" evidence="13">
    <location>
        <begin position="19"/>
        <end position="357"/>
    </location>
</feature>
<dbReference type="SMART" id="SM00656">
    <property type="entry name" value="Amb_all"/>
    <property type="match status" value="1"/>
</dbReference>
<dbReference type="GO" id="GO:0046872">
    <property type="term" value="F:metal ion binding"/>
    <property type="evidence" value="ECO:0007669"/>
    <property type="project" value="UniProtKB-KW"/>
</dbReference>
<dbReference type="InterPro" id="IPR045032">
    <property type="entry name" value="PEL"/>
</dbReference>
<comment type="caution">
    <text evidence="15">The sequence shown here is derived from an EMBL/GenBank/DDBJ whole genome shotgun (WGS) entry which is preliminary data.</text>
</comment>
<dbReference type="AlphaFoldDB" id="A0A3M6YYS9"/>
<dbReference type="EC" id="4.2.2.2" evidence="5"/>
<gene>
    <name evidence="15" type="ORF">D0868_05015</name>
</gene>
<name>A0A3M6YYS9_HORWE</name>
<dbReference type="GO" id="GO:0005576">
    <property type="term" value="C:extracellular region"/>
    <property type="evidence" value="ECO:0007669"/>
    <property type="project" value="UniProtKB-SubCell"/>
</dbReference>
<dbReference type="PANTHER" id="PTHR31683:SF18">
    <property type="entry name" value="PECTATE LYASE 21-RELATED"/>
    <property type="match status" value="1"/>
</dbReference>
<keyword evidence="11" id="KW-0119">Carbohydrate metabolism</keyword>
<dbReference type="FunFam" id="2.160.20.10:FF:000036">
    <property type="entry name" value="Pectate lyase A"/>
    <property type="match status" value="1"/>
</dbReference>
<dbReference type="Gene3D" id="2.160.20.10">
    <property type="entry name" value="Single-stranded right-handed beta-helix, Pectin lyase-like"/>
    <property type="match status" value="1"/>
</dbReference>
<feature type="signal peptide" evidence="13">
    <location>
        <begin position="1"/>
        <end position="18"/>
    </location>
</feature>
<dbReference type="Proteomes" id="UP000282582">
    <property type="component" value="Unassembled WGS sequence"/>
</dbReference>
<evidence type="ECO:0000313" key="15">
    <source>
        <dbReference type="EMBL" id="RMY08067.1"/>
    </source>
</evidence>
<evidence type="ECO:0000256" key="13">
    <source>
        <dbReference type="SAM" id="SignalP"/>
    </source>
</evidence>
<evidence type="ECO:0000256" key="5">
    <source>
        <dbReference type="ARBA" id="ARBA00012272"/>
    </source>
</evidence>
<keyword evidence="7" id="KW-0479">Metal-binding</keyword>
<comment type="cofactor">
    <cofactor evidence="2">
        <name>Ca(2+)</name>
        <dbReference type="ChEBI" id="CHEBI:29108"/>
    </cofactor>
</comment>
<evidence type="ECO:0000256" key="4">
    <source>
        <dbReference type="ARBA" id="ARBA00010980"/>
    </source>
</evidence>
<evidence type="ECO:0000256" key="9">
    <source>
        <dbReference type="ARBA" id="ARBA00022837"/>
    </source>
</evidence>
<evidence type="ECO:0000259" key="14">
    <source>
        <dbReference type="SMART" id="SM00656"/>
    </source>
</evidence>
<dbReference type="EMBL" id="QWIK01000334">
    <property type="protein sequence ID" value="RMY08067.1"/>
    <property type="molecule type" value="Genomic_DNA"/>
</dbReference>
<feature type="region of interest" description="Disordered" evidence="12">
    <location>
        <begin position="302"/>
        <end position="327"/>
    </location>
</feature>
<evidence type="ECO:0000256" key="3">
    <source>
        <dbReference type="ARBA" id="ARBA00004613"/>
    </source>
</evidence>
<dbReference type="SUPFAM" id="SSF51126">
    <property type="entry name" value="Pectin lyase-like"/>
    <property type="match status" value="1"/>
</dbReference>
<evidence type="ECO:0000256" key="11">
    <source>
        <dbReference type="RuleBase" id="RU361173"/>
    </source>
</evidence>
<dbReference type="PANTHER" id="PTHR31683">
    <property type="entry name" value="PECTATE LYASE 18-RELATED"/>
    <property type="match status" value="1"/>
</dbReference>
<evidence type="ECO:0000256" key="7">
    <source>
        <dbReference type="ARBA" id="ARBA00022723"/>
    </source>
</evidence>
<evidence type="ECO:0000256" key="10">
    <source>
        <dbReference type="ARBA" id="ARBA00023239"/>
    </source>
</evidence>
<keyword evidence="9" id="KW-0106">Calcium</keyword>
<dbReference type="InterPro" id="IPR011050">
    <property type="entry name" value="Pectin_lyase_fold/virulence"/>
</dbReference>
<feature type="domain" description="Pectate lyase" evidence="14">
    <location>
        <begin position="83"/>
        <end position="299"/>
    </location>
</feature>
<comment type="catalytic activity">
    <reaction evidence="1">
        <text>Eliminative cleavage of (1-&gt;4)-alpha-D-galacturonan to give oligosaccharides with 4-deoxy-alpha-D-galact-4-enuronosyl groups at their non-reducing ends.</text>
        <dbReference type="EC" id="4.2.2.2"/>
    </reaction>
</comment>
<comment type="similarity">
    <text evidence="4 11">Belongs to the polysaccharide lyase 1 family.</text>
</comment>
<sequence>MQFTIPFALAALSHMAAARPCAAHSSSAVESSSAASAASASSTSSATQAAATNANKASSAATSTTTDGPVGYASLNGGTSGGQGGTTTTVSELPAFTEAIKADEPMVVYVSGTISGSEQIHVAGDKSILGLDSDSGIEGVGLYIKDVSNVIVRNLKLSKVKADAGDAIGIQASTNVWIDHNDFSSDLDHGKDYYDGLCDVTHAADYVTISNNYFHDHYKASLVGHSDDNGDEDKGYLHVTYANNYWSNINSRQPSVRFGTAHIYNSYYDGVETGVNTRMGAQVLVESTVFTNLDDAIESVDSDEDGYATTNDVDLGEGKNTAPEGDMTSVPYEYSLLGSENVKSAVTSSAGNTLTLG</sequence>
<keyword evidence="11" id="KW-0624">Polysaccharide degradation</keyword>
<dbReference type="GO" id="GO:0000272">
    <property type="term" value="P:polysaccharide catabolic process"/>
    <property type="evidence" value="ECO:0007669"/>
    <property type="project" value="UniProtKB-KW"/>
</dbReference>
<evidence type="ECO:0000256" key="12">
    <source>
        <dbReference type="SAM" id="MobiDB-lite"/>
    </source>
</evidence>
<dbReference type="VEuPathDB" id="FungiDB:BTJ68_07074"/>
<keyword evidence="8 13" id="KW-0732">Signal</keyword>
<evidence type="ECO:0000256" key="8">
    <source>
        <dbReference type="ARBA" id="ARBA00022729"/>
    </source>
</evidence>
<proteinExistence type="inferred from homology"/>
<keyword evidence="6 11" id="KW-0964">Secreted</keyword>
<organism evidence="15 16">
    <name type="scientific">Hortaea werneckii</name>
    <name type="common">Black yeast</name>
    <name type="synonym">Cladosporium werneckii</name>
    <dbReference type="NCBI Taxonomy" id="91943"/>
    <lineage>
        <taxon>Eukaryota</taxon>
        <taxon>Fungi</taxon>
        <taxon>Dikarya</taxon>
        <taxon>Ascomycota</taxon>
        <taxon>Pezizomycotina</taxon>
        <taxon>Dothideomycetes</taxon>
        <taxon>Dothideomycetidae</taxon>
        <taxon>Mycosphaerellales</taxon>
        <taxon>Teratosphaeriaceae</taxon>
        <taxon>Hortaea</taxon>
    </lineage>
</organism>
<comment type="subcellular location">
    <subcellularLocation>
        <location evidence="3 11">Secreted</location>
    </subcellularLocation>
</comment>
<evidence type="ECO:0000256" key="2">
    <source>
        <dbReference type="ARBA" id="ARBA00001913"/>
    </source>
</evidence>
<keyword evidence="10 11" id="KW-0456">Lyase</keyword>
<evidence type="ECO:0000256" key="6">
    <source>
        <dbReference type="ARBA" id="ARBA00022525"/>
    </source>
</evidence>
<accession>A0A3M6YYS9</accession>
<dbReference type="InterPro" id="IPR012334">
    <property type="entry name" value="Pectin_lyas_fold"/>
</dbReference>
<evidence type="ECO:0000313" key="16">
    <source>
        <dbReference type="Proteomes" id="UP000282582"/>
    </source>
</evidence>
<dbReference type="GO" id="GO:0030570">
    <property type="term" value="F:pectate lyase activity"/>
    <property type="evidence" value="ECO:0007669"/>
    <property type="project" value="UniProtKB-EC"/>
</dbReference>
<reference evidence="15 16" key="1">
    <citation type="journal article" date="2018" name="BMC Genomics">
        <title>Genomic evidence for intraspecific hybridization in a clonal and extremely halotolerant yeast.</title>
        <authorList>
            <person name="Gostincar C."/>
            <person name="Stajich J.E."/>
            <person name="Zupancic J."/>
            <person name="Zalar P."/>
            <person name="Gunde-Cimerman N."/>
        </authorList>
    </citation>
    <scope>NUCLEOTIDE SEQUENCE [LARGE SCALE GENOMIC DNA]</scope>
    <source>
        <strain evidence="15 16">EXF-6654</strain>
    </source>
</reference>
<evidence type="ECO:0000256" key="1">
    <source>
        <dbReference type="ARBA" id="ARBA00000695"/>
    </source>
</evidence>